<sequence length="72" mass="7628">MNFDNSVSPGVSAFVARMRVRAAQSPGAVPPAHGLSATLAWRVSPAGGRLECRRLETQVDETPGSARRPLRG</sequence>
<protein>
    <submittedName>
        <fullName evidence="1">Uncharacterized protein</fullName>
    </submittedName>
</protein>
<dbReference type="AlphaFoldDB" id="A0A2R3INX2"/>
<gene>
    <name evidence="1" type="ORF">CSB93_0376</name>
</gene>
<proteinExistence type="predicted"/>
<organism evidence="1 2">
    <name type="scientific">Pseudomonas paraeruginosa</name>
    <dbReference type="NCBI Taxonomy" id="2994495"/>
    <lineage>
        <taxon>Bacteria</taxon>
        <taxon>Pseudomonadati</taxon>
        <taxon>Pseudomonadota</taxon>
        <taxon>Gammaproteobacteria</taxon>
        <taxon>Pseudomonadales</taxon>
        <taxon>Pseudomonadaceae</taxon>
        <taxon>Pseudomonas</taxon>
    </lineage>
</organism>
<dbReference type="Proteomes" id="UP000238390">
    <property type="component" value="Chromosome"/>
</dbReference>
<reference evidence="1 2" key="1">
    <citation type="submission" date="2018-02" db="EMBL/GenBank/DDBJ databases">
        <title>FDA/CDC Antimicrobial Resistant Isolate Bank Genome Sequencing.</title>
        <authorList>
            <person name="Benahmed F.H."/>
            <person name="Lutgring J.D."/>
            <person name="Yoo B."/>
            <person name="Machado M."/>
            <person name="Brown A."/>
            <person name="McAllister G."/>
            <person name="Perry A."/>
            <person name="Halpin A.L."/>
            <person name="Vavikolanu K."/>
            <person name="Ott S."/>
            <person name="Zhao X."/>
            <person name="Tallon L.J."/>
            <person name="Sadzewicz L."/>
            <person name="Aluvathingal J."/>
            <person name="Nadendla S."/>
            <person name="Voskania-kordi A."/>
            <person name="Simonyan V."/>
            <person name="Patel J."/>
            <person name="Shawar R.M."/>
        </authorList>
    </citation>
    <scope>NUCLEOTIDE SEQUENCE [LARGE SCALE GENOMIC DNA]</scope>
    <source>
        <strain evidence="1 2">AR_0356</strain>
    </source>
</reference>
<dbReference type="RefSeq" id="WP_058136717.1">
    <property type="nucleotide sequence ID" value="NZ_CP027169.1"/>
</dbReference>
<name>A0A2R3INX2_9PSED</name>
<evidence type="ECO:0000313" key="2">
    <source>
        <dbReference type="Proteomes" id="UP000238390"/>
    </source>
</evidence>
<evidence type="ECO:0000313" key="1">
    <source>
        <dbReference type="EMBL" id="AVK03327.1"/>
    </source>
</evidence>
<dbReference type="EMBL" id="CP027169">
    <property type="protein sequence ID" value="AVK03327.1"/>
    <property type="molecule type" value="Genomic_DNA"/>
</dbReference>
<accession>A0A2R3INX2</accession>
<keyword evidence="2" id="KW-1185">Reference proteome</keyword>